<dbReference type="InterPro" id="IPR017850">
    <property type="entry name" value="Alkaline_phosphatase_core_sf"/>
</dbReference>
<dbReference type="PANTHER" id="PTHR42693:SF53">
    <property type="entry name" value="ENDO-4-O-SULFATASE"/>
    <property type="match status" value="1"/>
</dbReference>
<sequence length="545" mass="60042">MTGRPNVIVILVDDMGYSDIGCYGGEIPTPNLDRLAAGGVRLSQFYNTARCSPSRASLLTGLHPHQTGIGILTEDQRPYGYPGTLNDRCVTLAEVLGAGGYATYMSGKWHLCGQVDRPHDAWPTRRGFDRFFGTLTGAGNYWNPGTLTRDETPVEDHELEPGFFYTDAIGAAAADFVTSHSTGDDAGRPFFLYTAFTAPHWPLHALEEDIEAMRGRYAEGWDVLRERRADRLVDLGVLEAGWNLSDRDPDVKPWNDTANQNWEQRRMEVYAAQVHRMDAAVGRIVAALEATGHLDDTVLMFLSDNGGCAENLEPGWTDELENRPIHLPAHTRAGGRVFRGNTPAVVPGAEDTYASYGTAWANLSNTPFREYKHWVHEGGIATPFIVHWPAGRLAPGTVRHDPHQLPDVMATVLDVTGVDHPSGRASGRDGRDVLPPEGVSMLRTWHGDGRRDSVAEPEHTLYWEHEGNAAVRQGRWKLVRKFGQDWELYDLDVDRTELNDVAGRHPGLVDRLGSAYAAWAGRCGVVPREQILARRTAGTAGPAGD</sequence>
<evidence type="ECO:0000259" key="5">
    <source>
        <dbReference type="Pfam" id="PF00884"/>
    </source>
</evidence>
<evidence type="ECO:0000256" key="3">
    <source>
        <dbReference type="ARBA" id="ARBA00022801"/>
    </source>
</evidence>
<dbReference type="InterPro" id="IPR000917">
    <property type="entry name" value="Sulfatase_N"/>
</dbReference>
<dbReference type="EMBL" id="JACBZA010000001">
    <property type="protein sequence ID" value="NYH86802.1"/>
    <property type="molecule type" value="Genomic_DNA"/>
</dbReference>
<evidence type="ECO:0000313" key="6">
    <source>
        <dbReference type="EMBL" id="NYH86802.1"/>
    </source>
</evidence>
<keyword evidence="9" id="KW-1185">Reference proteome</keyword>
<dbReference type="Proteomes" id="UP000533017">
    <property type="component" value="Unassembled WGS sequence"/>
</dbReference>
<dbReference type="PANTHER" id="PTHR42693">
    <property type="entry name" value="ARYLSULFATASE FAMILY MEMBER"/>
    <property type="match status" value="1"/>
</dbReference>
<dbReference type="RefSeq" id="WP_092889612.1">
    <property type="nucleotide sequence ID" value="NZ_FOOI01000023.1"/>
</dbReference>
<dbReference type="SUPFAM" id="SSF53649">
    <property type="entry name" value="Alkaline phosphatase-like"/>
    <property type="match status" value="1"/>
</dbReference>
<evidence type="ECO:0000256" key="2">
    <source>
        <dbReference type="ARBA" id="ARBA00022723"/>
    </source>
</evidence>
<dbReference type="InterPro" id="IPR050738">
    <property type="entry name" value="Sulfatase"/>
</dbReference>
<dbReference type="CDD" id="cd16025">
    <property type="entry name" value="PAS_like"/>
    <property type="match status" value="1"/>
</dbReference>
<comment type="similarity">
    <text evidence="1">Belongs to the sulfatase family.</text>
</comment>
<dbReference type="GO" id="GO:0004065">
    <property type="term" value="F:arylsulfatase activity"/>
    <property type="evidence" value="ECO:0007669"/>
    <property type="project" value="UniProtKB-EC"/>
</dbReference>
<keyword evidence="4" id="KW-0106">Calcium</keyword>
<keyword evidence="3 6" id="KW-0378">Hydrolase</keyword>
<keyword evidence="2" id="KW-0479">Metal-binding</keyword>
<reference evidence="7 8" key="1">
    <citation type="submission" date="2016-10" db="EMBL/GenBank/DDBJ databases">
        <authorList>
            <person name="de Groot N.N."/>
        </authorList>
    </citation>
    <scope>NUCLEOTIDE SEQUENCE [LARGE SCALE GENOMIC DNA]</scope>
    <source>
        <strain evidence="7 8">CPCC 202808</strain>
    </source>
</reference>
<accession>A0A1I3BA42</accession>
<dbReference type="InterPro" id="IPR024607">
    <property type="entry name" value="Sulfatase_CS"/>
</dbReference>
<dbReference type="STRING" id="504797.SAMN05421678_12320"/>
<evidence type="ECO:0000313" key="9">
    <source>
        <dbReference type="Proteomes" id="UP000533017"/>
    </source>
</evidence>
<feature type="domain" description="Sulfatase N-terminal" evidence="5">
    <location>
        <begin position="5"/>
        <end position="418"/>
    </location>
</feature>
<evidence type="ECO:0000256" key="1">
    <source>
        <dbReference type="ARBA" id="ARBA00008779"/>
    </source>
</evidence>
<evidence type="ECO:0000313" key="8">
    <source>
        <dbReference type="Proteomes" id="UP000199052"/>
    </source>
</evidence>
<name>A0A1I3BA42_9ACTN</name>
<dbReference type="EMBL" id="FOOI01000023">
    <property type="protein sequence ID" value="SFH59158.1"/>
    <property type="molecule type" value="Genomic_DNA"/>
</dbReference>
<gene>
    <name evidence="6" type="ORF">FHR37_005653</name>
    <name evidence="7" type="ORF">SAMN05421678_12320</name>
</gene>
<dbReference type="PROSITE" id="PS00149">
    <property type="entry name" value="SULFATASE_2"/>
    <property type="match status" value="1"/>
</dbReference>
<dbReference type="Gene3D" id="3.30.1120.10">
    <property type="match status" value="1"/>
</dbReference>
<evidence type="ECO:0000256" key="4">
    <source>
        <dbReference type="ARBA" id="ARBA00022837"/>
    </source>
</evidence>
<dbReference type="Gene3D" id="3.40.720.10">
    <property type="entry name" value="Alkaline Phosphatase, subunit A"/>
    <property type="match status" value="1"/>
</dbReference>
<dbReference type="Pfam" id="PF00884">
    <property type="entry name" value="Sulfatase"/>
    <property type="match status" value="1"/>
</dbReference>
<proteinExistence type="inferred from homology"/>
<dbReference type="OrthoDB" id="9777306at2"/>
<organism evidence="7 8">
    <name type="scientific">Actinopolymorpha cephalotaxi</name>
    <dbReference type="NCBI Taxonomy" id="504797"/>
    <lineage>
        <taxon>Bacteria</taxon>
        <taxon>Bacillati</taxon>
        <taxon>Actinomycetota</taxon>
        <taxon>Actinomycetes</taxon>
        <taxon>Propionibacteriales</taxon>
        <taxon>Actinopolymorphaceae</taxon>
        <taxon>Actinopolymorpha</taxon>
    </lineage>
</organism>
<dbReference type="AlphaFoldDB" id="A0A1I3BA42"/>
<reference evidence="6 9" key="2">
    <citation type="submission" date="2020-07" db="EMBL/GenBank/DDBJ databases">
        <title>Sequencing the genomes of 1000 actinobacteria strains.</title>
        <authorList>
            <person name="Klenk H.-P."/>
        </authorList>
    </citation>
    <scope>NUCLEOTIDE SEQUENCE [LARGE SCALE GENOMIC DNA]</scope>
    <source>
        <strain evidence="6 9">DSM 45117</strain>
    </source>
</reference>
<dbReference type="Proteomes" id="UP000199052">
    <property type="component" value="Unassembled WGS sequence"/>
</dbReference>
<protein>
    <submittedName>
        <fullName evidence="7">Arylsulfatase</fullName>
        <ecNumber evidence="6">3.1.6.1</ecNumber>
    </submittedName>
</protein>
<evidence type="ECO:0000313" key="7">
    <source>
        <dbReference type="EMBL" id="SFH59158.1"/>
    </source>
</evidence>
<dbReference type="GO" id="GO:0046872">
    <property type="term" value="F:metal ion binding"/>
    <property type="evidence" value="ECO:0007669"/>
    <property type="project" value="UniProtKB-KW"/>
</dbReference>
<dbReference type="EC" id="3.1.6.1" evidence="6"/>